<feature type="transmembrane region" description="Helical" evidence="1">
    <location>
        <begin position="20"/>
        <end position="38"/>
    </location>
</feature>
<dbReference type="Pfam" id="PF00932">
    <property type="entry name" value="LTD"/>
    <property type="match status" value="1"/>
</dbReference>
<dbReference type="InterPro" id="IPR036415">
    <property type="entry name" value="Lamin_tail_dom_sf"/>
</dbReference>
<keyword evidence="1" id="KW-0812">Transmembrane</keyword>
<dbReference type="AlphaFoldDB" id="A0A382VDV1"/>
<proteinExistence type="predicted"/>
<name>A0A382VDV1_9ZZZZ</name>
<reference evidence="3" key="1">
    <citation type="submission" date="2018-05" db="EMBL/GenBank/DDBJ databases">
        <authorList>
            <person name="Lanie J.A."/>
            <person name="Ng W.-L."/>
            <person name="Kazmierczak K.M."/>
            <person name="Andrzejewski T.M."/>
            <person name="Davidsen T.M."/>
            <person name="Wayne K.J."/>
            <person name="Tettelin H."/>
            <person name="Glass J.I."/>
            <person name="Rusch D."/>
            <person name="Podicherti R."/>
            <person name="Tsui H.-C.T."/>
            <person name="Winkler M.E."/>
        </authorList>
    </citation>
    <scope>NUCLEOTIDE SEQUENCE</scope>
</reference>
<dbReference type="Gene3D" id="2.60.40.1260">
    <property type="entry name" value="Lamin Tail domain"/>
    <property type="match status" value="1"/>
</dbReference>
<dbReference type="EMBL" id="UINC01151202">
    <property type="protein sequence ID" value="SVD44669.1"/>
    <property type="molecule type" value="Genomic_DNA"/>
</dbReference>
<evidence type="ECO:0000313" key="3">
    <source>
        <dbReference type="EMBL" id="SVD44669.1"/>
    </source>
</evidence>
<feature type="domain" description="LTD" evidence="2">
    <location>
        <begin position="30"/>
        <end position="143"/>
    </location>
</feature>
<evidence type="ECO:0000259" key="2">
    <source>
        <dbReference type="PROSITE" id="PS51841"/>
    </source>
</evidence>
<sequence>VLTAVLKILRLSVVKRRTSALFLAPFLLASITPIYLTYAGSPDAVVGFNEIQYNPVGVAEDGEWVEVFNQMGIRTDMSGWSIKGIGYTFPPGTIIDPGEYLVVYRNPAADQLGPYSGSLDNSGELLELTNQGDRLMDELDFRDSGRWPLESDGSGATLAKRNPSSANKSILFISNPVE</sequence>
<feature type="non-terminal residue" evidence="3">
    <location>
        <position position="178"/>
    </location>
</feature>
<protein>
    <recommendedName>
        <fullName evidence="2">LTD domain-containing protein</fullName>
    </recommendedName>
</protein>
<feature type="non-terminal residue" evidence="3">
    <location>
        <position position="1"/>
    </location>
</feature>
<gene>
    <name evidence="3" type="ORF">METZ01_LOCUS397523</name>
</gene>
<keyword evidence="1" id="KW-0472">Membrane</keyword>
<dbReference type="InterPro" id="IPR001322">
    <property type="entry name" value="Lamin_tail_dom"/>
</dbReference>
<dbReference type="SUPFAM" id="SSF74853">
    <property type="entry name" value="Lamin A/C globular tail domain"/>
    <property type="match status" value="1"/>
</dbReference>
<organism evidence="3">
    <name type="scientific">marine metagenome</name>
    <dbReference type="NCBI Taxonomy" id="408172"/>
    <lineage>
        <taxon>unclassified sequences</taxon>
        <taxon>metagenomes</taxon>
        <taxon>ecological metagenomes</taxon>
    </lineage>
</organism>
<accession>A0A382VDV1</accession>
<evidence type="ECO:0000256" key="1">
    <source>
        <dbReference type="SAM" id="Phobius"/>
    </source>
</evidence>
<dbReference type="PROSITE" id="PS51841">
    <property type="entry name" value="LTD"/>
    <property type="match status" value="1"/>
</dbReference>
<keyword evidence="1" id="KW-1133">Transmembrane helix</keyword>